<evidence type="ECO:0000313" key="2">
    <source>
        <dbReference type="EMBL" id="MVT00872.1"/>
    </source>
</evidence>
<evidence type="ECO:0000313" key="3">
    <source>
        <dbReference type="Proteomes" id="UP000438106"/>
    </source>
</evidence>
<dbReference type="AlphaFoldDB" id="A0A7X3FU93"/>
<protein>
    <submittedName>
        <fullName evidence="2">DUF1127 domain-containing protein</fullName>
    </submittedName>
</protein>
<dbReference type="Proteomes" id="UP000438106">
    <property type="component" value="Unassembled WGS sequence"/>
</dbReference>
<accession>A0A7X3FU93</accession>
<dbReference type="RefSeq" id="WP_157291659.1">
    <property type="nucleotide sequence ID" value="NZ_WQRF01000011.1"/>
</dbReference>
<comment type="caution">
    <text evidence="2">The sequence shown here is derived from an EMBL/GenBank/DDBJ whole genome shotgun (WGS) entry which is preliminary data.</text>
</comment>
<dbReference type="InterPro" id="IPR009506">
    <property type="entry name" value="YjiS-like"/>
</dbReference>
<gene>
    <name evidence="2" type="ORF">GO014_17780</name>
</gene>
<proteinExistence type="predicted"/>
<evidence type="ECO:0000259" key="1">
    <source>
        <dbReference type="Pfam" id="PF06568"/>
    </source>
</evidence>
<reference evidence="2 3" key="1">
    <citation type="submission" date="2019-12" db="EMBL/GenBank/DDBJ databases">
        <title>Devosia maris sp. nov., isolated from the deep seawater.</title>
        <authorList>
            <person name="Liu Y."/>
        </authorList>
    </citation>
    <scope>NUCLEOTIDE SEQUENCE [LARGE SCALE GENOMIC DNA]</scope>
    <source>
        <strain evidence="2 3">L53-10-65</strain>
    </source>
</reference>
<sequence length="54" mass="6532">MFNPIRRRLYAWQMRNYTRRRLAMLDSRILADMGIERDQIGDMVARIDIEGDCK</sequence>
<name>A0A7X3FU93_9HYPH</name>
<keyword evidence="3" id="KW-1185">Reference proteome</keyword>
<dbReference type="EMBL" id="WQRF01000011">
    <property type="protein sequence ID" value="MVT00872.1"/>
    <property type="molecule type" value="Genomic_DNA"/>
</dbReference>
<dbReference type="Pfam" id="PF06568">
    <property type="entry name" value="YjiS-like"/>
    <property type="match status" value="1"/>
</dbReference>
<feature type="domain" description="YjiS-like" evidence="1">
    <location>
        <begin position="5"/>
        <end position="40"/>
    </location>
</feature>
<organism evidence="2 3">
    <name type="scientific">Devosia marina</name>
    <dbReference type="NCBI Taxonomy" id="2683198"/>
    <lineage>
        <taxon>Bacteria</taxon>
        <taxon>Pseudomonadati</taxon>
        <taxon>Pseudomonadota</taxon>
        <taxon>Alphaproteobacteria</taxon>
        <taxon>Hyphomicrobiales</taxon>
        <taxon>Devosiaceae</taxon>
        <taxon>Devosia</taxon>
    </lineage>
</organism>